<reference evidence="2" key="1">
    <citation type="submission" date="2021-01" db="EMBL/GenBank/DDBJ databases">
        <title>Whole genome shotgun sequence of Rhizocola hellebori NBRC 109834.</title>
        <authorList>
            <person name="Komaki H."/>
            <person name="Tamura T."/>
        </authorList>
    </citation>
    <scope>NUCLEOTIDE SEQUENCE</scope>
    <source>
        <strain evidence="2">NBRC 109834</strain>
    </source>
</reference>
<dbReference type="EMBL" id="BONY01000120">
    <property type="protein sequence ID" value="GIH11135.1"/>
    <property type="molecule type" value="Genomic_DNA"/>
</dbReference>
<evidence type="ECO:0000313" key="3">
    <source>
        <dbReference type="Proteomes" id="UP000612899"/>
    </source>
</evidence>
<sequence length="172" mass="19075">MHETAEEIDALQQLLDRSAGRAGPQLTAIVKEDRRLTARQVLAELTGMKVLIVATVTASGEPRTSAVDGHFLHGQWLFGTDARAHKARQLRANPAASATYADGERVAVFTHGYADCIDREHPLFDACDAHFINHYKSSPKDWSENPVFFRLRPKWMVGYAFNATEFPSTPPG</sequence>
<dbReference type="RefSeq" id="WP_203914855.1">
    <property type="nucleotide sequence ID" value="NZ_BONY01000120.1"/>
</dbReference>
<keyword evidence="3" id="KW-1185">Reference proteome</keyword>
<dbReference type="Pfam" id="PF01243">
    <property type="entry name" value="PNPOx_N"/>
    <property type="match status" value="1"/>
</dbReference>
<organism evidence="2 3">
    <name type="scientific">Rhizocola hellebori</name>
    <dbReference type="NCBI Taxonomy" id="1392758"/>
    <lineage>
        <taxon>Bacteria</taxon>
        <taxon>Bacillati</taxon>
        <taxon>Actinomycetota</taxon>
        <taxon>Actinomycetes</taxon>
        <taxon>Micromonosporales</taxon>
        <taxon>Micromonosporaceae</taxon>
        <taxon>Rhizocola</taxon>
    </lineage>
</organism>
<evidence type="ECO:0000259" key="1">
    <source>
        <dbReference type="Pfam" id="PF01243"/>
    </source>
</evidence>
<dbReference type="Proteomes" id="UP000612899">
    <property type="component" value="Unassembled WGS sequence"/>
</dbReference>
<evidence type="ECO:0000313" key="2">
    <source>
        <dbReference type="EMBL" id="GIH11135.1"/>
    </source>
</evidence>
<comment type="caution">
    <text evidence="2">The sequence shown here is derived from an EMBL/GenBank/DDBJ whole genome shotgun (WGS) entry which is preliminary data.</text>
</comment>
<feature type="domain" description="Pyridoxamine 5'-phosphate oxidase N-terminal" evidence="1">
    <location>
        <begin position="40"/>
        <end position="155"/>
    </location>
</feature>
<dbReference type="Gene3D" id="2.30.110.10">
    <property type="entry name" value="Electron Transport, Fmn-binding Protein, Chain A"/>
    <property type="match status" value="1"/>
</dbReference>
<proteinExistence type="predicted"/>
<accession>A0A8J3QK03</accession>
<dbReference type="InterPro" id="IPR012349">
    <property type="entry name" value="Split_barrel_FMN-bd"/>
</dbReference>
<protein>
    <recommendedName>
        <fullName evidence="1">Pyridoxamine 5'-phosphate oxidase N-terminal domain-containing protein</fullName>
    </recommendedName>
</protein>
<dbReference type="InterPro" id="IPR011576">
    <property type="entry name" value="Pyridox_Oxase_N"/>
</dbReference>
<dbReference type="SUPFAM" id="SSF50475">
    <property type="entry name" value="FMN-binding split barrel"/>
    <property type="match status" value="1"/>
</dbReference>
<name>A0A8J3QK03_9ACTN</name>
<gene>
    <name evidence="2" type="ORF">Rhe02_92020</name>
</gene>
<dbReference type="AlphaFoldDB" id="A0A8J3QK03"/>